<dbReference type="Proteomes" id="UP000230052">
    <property type="component" value="Unassembled WGS sequence"/>
</dbReference>
<sequence length="374" mass="42049">MGAKILVTGGAGFIGSHLVDALLKKGHDVTIFDNLDPQVHGRGGRIPSYVNKEAKFIKGDVRNREKLKKAVKGIDVIFHQGACVGIGQSMYEIEKYMYVNTAGTATLLDILINESNKVKKLLVASSMSIYGEGSYVCDKCGIVYPSLRSDKQLESREWEMKCPECNKTAKPIPTKEGKPLFPTSIYAISKRDQEEMSLVVGRAYKIPVVALRYFNTYGPRQALSNPYTGAAAIFSSRILNNKPPVIFEDGYQSRDFVHVSDIVQANMLAMEKREADYEAFNVGTGRMLTILDLVNILIKKLEFDKEAVVTKKFRAGDIRHCYADITKIKERLGFTPKVRFEDGTEDLIKWVKTQKSKDLFEKAKKELEKKRLTL</sequence>
<dbReference type="SUPFAM" id="SSF51735">
    <property type="entry name" value="NAD(P)-binding Rossmann-fold domains"/>
    <property type="match status" value="1"/>
</dbReference>
<dbReference type="Pfam" id="PF16363">
    <property type="entry name" value="GDP_Man_Dehyd"/>
    <property type="match status" value="1"/>
</dbReference>
<reference evidence="8 9" key="1">
    <citation type="submission" date="2017-09" db="EMBL/GenBank/DDBJ databases">
        <title>Depth-based differentiation of microbial function through sediment-hosted aquifers and enrichment of novel symbionts in the deep terrestrial subsurface.</title>
        <authorList>
            <person name="Probst A.J."/>
            <person name="Ladd B."/>
            <person name="Jarett J.K."/>
            <person name="Geller-Mcgrath D.E."/>
            <person name="Sieber C.M."/>
            <person name="Emerson J.B."/>
            <person name="Anantharaman K."/>
            <person name="Thomas B.C."/>
            <person name="Malmstrom R."/>
            <person name="Stieglmeier M."/>
            <person name="Klingl A."/>
            <person name="Woyke T."/>
            <person name="Ryan C.M."/>
            <person name="Banfield J.F."/>
        </authorList>
    </citation>
    <scope>NUCLEOTIDE SEQUENCE [LARGE SCALE GENOMIC DNA]</scope>
    <source>
        <strain evidence="8">CG07_land_8_20_14_0_80_42_15</strain>
    </source>
</reference>
<dbReference type="PANTHER" id="PTHR43725:SF53">
    <property type="entry name" value="UDP-ARABINOSE 4-EPIMERASE 1"/>
    <property type="match status" value="1"/>
</dbReference>
<dbReference type="PRINTS" id="PR01713">
    <property type="entry name" value="NUCEPIMERASE"/>
</dbReference>
<evidence type="ECO:0000256" key="1">
    <source>
        <dbReference type="ARBA" id="ARBA00004947"/>
    </source>
</evidence>
<comment type="caution">
    <text evidence="8">The sequence shown here is derived from an EMBL/GenBank/DDBJ whole genome shotgun (WGS) entry which is preliminary data.</text>
</comment>
<dbReference type="InterPro" id="IPR001509">
    <property type="entry name" value="Epimerase_deHydtase"/>
</dbReference>
<evidence type="ECO:0000313" key="8">
    <source>
        <dbReference type="EMBL" id="PIU41979.1"/>
    </source>
</evidence>
<proteinExistence type="inferred from homology"/>
<protein>
    <recommendedName>
        <fullName evidence="3">UDP-glucose 4-epimerase</fullName>
    </recommendedName>
    <alternativeName>
        <fullName evidence="5">Galactowaldenase</fullName>
    </alternativeName>
    <alternativeName>
        <fullName evidence="4">UDP-galactose 4-epimerase</fullName>
    </alternativeName>
</protein>
<dbReference type="PANTHER" id="PTHR43725">
    <property type="entry name" value="UDP-GLUCOSE 4-EPIMERASE"/>
    <property type="match status" value="1"/>
</dbReference>
<evidence type="ECO:0000259" key="6">
    <source>
        <dbReference type="Pfam" id="PF01370"/>
    </source>
</evidence>
<feature type="domain" description="NAD-dependent epimerase/dehydratase" evidence="6">
    <location>
        <begin position="5"/>
        <end position="134"/>
    </location>
</feature>
<organism evidence="8 9">
    <name type="scientific">Candidatus Aquitaenariimonas noxiae</name>
    <dbReference type="NCBI Taxonomy" id="1974741"/>
    <lineage>
        <taxon>Bacteria</taxon>
        <taxon>Pseudomonadati</taxon>
        <taxon>Candidatus Omnitrophota</taxon>
        <taxon>Candidatus Aquitaenariimonas</taxon>
    </lineage>
</organism>
<evidence type="ECO:0000256" key="4">
    <source>
        <dbReference type="ARBA" id="ARBA00031367"/>
    </source>
</evidence>
<evidence type="ECO:0000256" key="3">
    <source>
        <dbReference type="ARBA" id="ARBA00018569"/>
    </source>
</evidence>
<dbReference type="InterPro" id="IPR016040">
    <property type="entry name" value="NAD(P)-bd_dom"/>
</dbReference>
<dbReference type="Pfam" id="PF01370">
    <property type="entry name" value="Epimerase"/>
    <property type="match status" value="1"/>
</dbReference>
<evidence type="ECO:0000256" key="5">
    <source>
        <dbReference type="ARBA" id="ARBA00033067"/>
    </source>
</evidence>
<evidence type="ECO:0000313" key="9">
    <source>
        <dbReference type="Proteomes" id="UP000230052"/>
    </source>
</evidence>
<name>A0A2J0KVZ8_9BACT</name>
<gene>
    <name evidence="8" type="ORF">COS99_02595</name>
</gene>
<dbReference type="EMBL" id="PEWV01000025">
    <property type="protein sequence ID" value="PIU41979.1"/>
    <property type="molecule type" value="Genomic_DNA"/>
</dbReference>
<dbReference type="InterPro" id="IPR036291">
    <property type="entry name" value="NAD(P)-bd_dom_sf"/>
</dbReference>
<accession>A0A2J0KVZ8</accession>
<evidence type="ECO:0000259" key="7">
    <source>
        <dbReference type="Pfam" id="PF16363"/>
    </source>
</evidence>
<evidence type="ECO:0000256" key="2">
    <source>
        <dbReference type="ARBA" id="ARBA00007637"/>
    </source>
</evidence>
<comment type="pathway">
    <text evidence="1">Carbohydrate metabolism; galactose metabolism.</text>
</comment>
<feature type="domain" description="NAD(P)-binding" evidence="7">
    <location>
        <begin position="170"/>
        <end position="346"/>
    </location>
</feature>
<dbReference type="Gene3D" id="3.40.50.720">
    <property type="entry name" value="NAD(P)-binding Rossmann-like Domain"/>
    <property type="match status" value="1"/>
</dbReference>
<dbReference type="AlphaFoldDB" id="A0A2J0KVZ8"/>
<comment type="similarity">
    <text evidence="2">Belongs to the NAD(P)-dependent epimerase/dehydratase family.</text>
</comment>